<dbReference type="EMBL" id="CAKOGP040001747">
    <property type="protein sequence ID" value="CAJ1948277.1"/>
    <property type="molecule type" value="Genomic_DNA"/>
</dbReference>
<dbReference type="Gene3D" id="3.40.50.410">
    <property type="entry name" value="von Willebrand factor, type A domain"/>
    <property type="match status" value="1"/>
</dbReference>
<dbReference type="InterPro" id="IPR036465">
    <property type="entry name" value="vWFA_dom_sf"/>
</dbReference>
<dbReference type="Proteomes" id="UP001295423">
    <property type="component" value="Unassembled WGS sequence"/>
</dbReference>
<protein>
    <recommendedName>
        <fullName evidence="4">TROVE domain-containing protein</fullName>
    </recommendedName>
</protein>
<evidence type="ECO:0000256" key="1">
    <source>
        <dbReference type="SAM" id="MobiDB-lite"/>
    </source>
</evidence>
<evidence type="ECO:0008006" key="4">
    <source>
        <dbReference type="Google" id="ProtNLM"/>
    </source>
</evidence>
<comment type="caution">
    <text evidence="2">The sequence shown here is derived from an EMBL/GenBank/DDBJ whole genome shotgun (WGS) entry which is preliminary data.</text>
</comment>
<dbReference type="AlphaFoldDB" id="A0AAD2FPC8"/>
<reference evidence="2" key="1">
    <citation type="submission" date="2023-08" db="EMBL/GenBank/DDBJ databases">
        <authorList>
            <person name="Audoor S."/>
            <person name="Bilcke G."/>
        </authorList>
    </citation>
    <scope>NUCLEOTIDE SEQUENCE</scope>
</reference>
<accession>A0AAD2FPC8</accession>
<keyword evidence="3" id="KW-1185">Reference proteome</keyword>
<evidence type="ECO:0000313" key="3">
    <source>
        <dbReference type="Proteomes" id="UP001295423"/>
    </source>
</evidence>
<feature type="region of interest" description="Disordered" evidence="1">
    <location>
        <begin position="600"/>
        <end position="628"/>
    </location>
</feature>
<gene>
    <name evidence="2" type="ORF">CYCCA115_LOCUS11536</name>
</gene>
<evidence type="ECO:0000313" key="2">
    <source>
        <dbReference type="EMBL" id="CAJ1948277.1"/>
    </source>
</evidence>
<feature type="region of interest" description="Disordered" evidence="1">
    <location>
        <begin position="100"/>
        <end position="143"/>
    </location>
</feature>
<name>A0AAD2FPC8_9STRA</name>
<proteinExistence type="predicted"/>
<dbReference type="SUPFAM" id="SSF53300">
    <property type="entry name" value="vWA-like"/>
    <property type="match status" value="1"/>
</dbReference>
<feature type="compositionally biased region" description="Acidic residues" evidence="1">
    <location>
        <begin position="618"/>
        <end position="628"/>
    </location>
</feature>
<organism evidence="2 3">
    <name type="scientific">Cylindrotheca closterium</name>
    <dbReference type="NCBI Taxonomy" id="2856"/>
    <lineage>
        <taxon>Eukaryota</taxon>
        <taxon>Sar</taxon>
        <taxon>Stramenopiles</taxon>
        <taxon>Ochrophyta</taxon>
        <taxon>Bacillariophyta</taxon>
        <taxon>Bacillariophyceae</taxon>
        <taxon>Bacillariophycidae</taxon>
        <taxon>Bacillariales</taxon>
        <taxon>Bacillariaceae</taxon>
        <taxon>Cylindrotheca</taxon>
    </lineage>
</organism>
<sequence>MDCNTFQKANLWTHVHAVKQDETAYMKELTTSMESLSTPVKGTCFAALHLTGKHKALNSTIKYWDIASLYKMLTYLDAPRQLKQLTKKIQKIERQHPHLLCVEDNNEENGMAESNSFSSSKRKKKPESKEDAPEKKRRRRPRKIDDLRIQLKKLQGDFLEGNRVVSNNNKKQNVDSSVTELIESASVSGSLARKIRTLWAPTQKADYLEFVMLEMPKKTVWRYVADLVHFKPSDFSVDYFLADIFDESIPKDSFVCWMRKLMESSDDDELVTNFQEVAAEFPQIYKSYAFLRNQNRLVRSREVVELLAAHIPVETAIWYFEELYSVSPLQVSTILTRRLGQNDLLSQIRHNESKVFTFGKLLERLLTFQKLGQTKLATLLLGVAAMKLGLLKEKYGGAGDCHTKKAVAVFGDASSSMQTAIEAAAIIASIISTTLDGELSFFASGLVKSPHLKPSSVTATLKVCQTIQASGCTNLAACLWPYFDQNKVVDTIVLVTDEYENTKQNGYYFADLLAAYRNEVNPNVVLVVVRVGTGSPQFQRSLEQHGIEPNKVVIIDDSRPDLTKFDGLVGQIAAASHQKQKQKQQEEVVVEVVPQVETTNNKAQEVIETTDHVPSSSTEEEDFVLVDA</sequence>